<dbReference type="AlphaFoldDB" id="A0A9X2P7Z3"/>
<evidence type="ECO:0000256" key="2">
    <source>
        <dbReference type="SAM" id="SignalP"/>
    </source>
</evidence>
<feature type="transmembrane region" description="Helical" evidence="1">
    <location>
        <begin position="323"/>
        <end position="341"/>
    </location>
</feature>
<comment type="caution">
    <text evidence="3">The sequence shown here is derived from an EMBL/GenBank/DDBJ whole genome shotgun (WGS) entry which is preliminary data.</text>
</comment>
<feature type="transmembrane region" description="Helical" evidence="1">
    <location>
        <begin position="262"/>
        <end position="281"/>
    </location>
</feature>
<keyword evidence="4" id="KW-1185">Reference proteome</keyword>
<reference evidence="3" key="1">
    <citation type="submission" date="2022-08" db="EMBL/GenBank/DDBJ databases">
        <authorList>
            <person name="Zhang D."/>
        </authorList>
    </citation>
    <scope>NUCLEOTIDE SEQUENCE</scope>
    <source>
        <strain evidence="3">XJ19-11</strain>
    </source>
</reference>
<organism evidence="3 4">
    <name type="scientific">Aquiflexum gelatinilyticum</name>
    <dbReference type="NCBI Taxonomy" id="2961943"/>
    <lineage>
        <taxon>Bacteria</taxon>
        <taxon>Pseudomonadati</taxon>
        <taxon>Bacteroidota</taxon>
        <taxon>Cytophagia</taxon>
        <taxon>Cytophagales</taxon>
        <taxon>Cyclobacteriaceae</taxon>
        <taxon>Aquiflexum</taxon>
    </lineage>
</organism>
<evidence type="ECO:0000313" key="4">
    <source>
        <dbReference type="Proteomes" id="UP001142175"/>
    </source>
</evidence>
<evidence type="ECO:0000313" key="3">
    <source>
        <dbReference type="EMBL" id="MCR9013870.1"/>
    </source>
</evidence>
<feature type="transmembrane region" description="Helical" evidence="1">
    <location>
        <begin position="378"/>
        <end position="396"/>
    </location>
</feature>
<feature type="transmembrane region" description="Helical" evidence="1">
    <location>
        <begin position="293"/>
        <end position="311"/>
    </location>
</feature>
<name>A0A9X2P7Z3_9BACT</name>
<accession>A0A9X2P7Z3</accession>
<feature type="transmembrane region" description="Helical" evidence="1">
    <location>
        <begin position="353"/>
        <end position="372"/>
    </location>
</feature>
<dbReference type="EMBL" id="JANSUY010000001">
    <property type="protein sequence ID" value="MCR9013870.1"/>
    <property type="molecule type" value="Genomic_DNA"/>
</dbReference>
<sequence>MKPNYYFSLSLFLLFIAFGTHFQTNAQGIYTARGYWEESNKETYRIIKQKSNTGIVLSADESSYLNDYETYLSNYFSRLSDDEKSVYEKMKPQWDREIFGPQQTAIVEEEFEWRGRDYATNILYGAYYGASLVAVTEISSAAAVGIPLLTGGLWALGPVIVPKKYENINRSVIRASNTGKFLGLVYGGSLALLVAGESDNIGQTALILSSLGSIALGEVGFKLQKKRNFSEGHIELVSHYGTIGPWIAGATLGATQSDNPNLYGAAFLAGGVGGILVANNVSKKYDYTKGDVNNISALSLATTGVGFAIFAETLQNDVSSAVLLIPAAGTVIGTMLGQKAVKGVYLNKKQGSTIGLSTGGAALVGLGLAAIFETDSPTLWVGIPSVLALATQQILFNKYKKDNLAGNLLGKINKDKPYRFSMKVTPENYFVNQQMVVPSGILNPNGNISNPLVNLKLAF</sequence>
<proteinExistence type="predicted"/>
<feature type="chain" id="PRO_5040897369" evidence="2">
    <location>
        <begin position="23"/>
        <end position="459"/>
    </location>
</feature>
<protein>
    <submittedName>
        <fullName evidence="3">Uncharacterized protein</fullName>
    </submittedName>
</protein>
<dbReference type="Proteomes" id="UP001142175">
    <property type="component" value="Unassembled WGS sequence"/>
</dbReference>
<dbReference type="RefSeq" id="WP_258421762.1">
    <property type="nucleotide sequence ID" value="NZ_JANSUY010000001.1"/>
</dbReference>
<keyword evidence="1" id="KW-0472">Membrane</keyword>
<keyword evidence="1" id="KW-0812">Transmembrane</keyword>
<feature type="signal peptide" evidence="2">
    <location>
        <begin position="1"/>
        <end position="22"/>
    </location>
</feature>
<gene>
    <name evidence="3" type="ORF">NU887_02420</name>
</gene>
<evidence type="ECO:0000256" key="1">
    <source>
        <dbReference type="SAM" id="Phobius"/>
    </source>
</evidence>
<keyword evidence="1" id="KW-1133">Transmembrane helix</keyword>
<keyword evidence="2" id="KW-0732">Signal</keyword>